<protein>
    <submittedName>
        <fullName evidence="5">DNA-binding Lrp family transcriptional regulator</fullName>
    </submittedName>
</protein>
<dbReference type="GO" id="GO:0005829">
    <property type="term" value="C:cytosol"/>
    <property type="evidence" value="ECO:0007669"/>
    <property type="project" value="TreeGrafter"/>
</dbReference>
<dbReference type="AlphaFoldDB" id="A0A3N1D083"/>
<keyword evidence="2 5" id="KW-0238">DNA-binding</keyword>
<dbReference type="GO" id="GO:0043565">
    <property type="term" value="F:sequence-specific DNA binding"/>
    <property type="evidence" value="ECO:0007669"/>
    <property type="project" value="InterPro"/>
</dbReference>
<keyword evidence="1" id="KW-0805">Transcription regulation</keyword>
<dbReference type="InterPro" id="IPR000485">
    <property type="entry name" value="AsnC-type_HTH_dom"/>
</dbReference>
<dbReference type="EMBL" id="RJKE01000001">
    <property type="protein sequence ID" value="ROO86930.1"/>
    <property type="molecule type" value="Genomic_DNA"/>
</dbReference>
<dbReference type="Gene3D" id="3.30.70.920">
    <property type="match status" value="2"/>
</dbReference>
<dbReference type="GO" id="GO:0043200">
    <property type="term" value="P:response to amino acid"/>
    <property type="evidence" value="ECO:0007669"/>
    <property type="project" value="TreeGrafter"/>
</dbReference>
<dbReference type="InterPro" id="IPR019887">
    <property type="entry name" value="Tscrpt_reg_AsnC/Lrp_C"/>
</dbReference>
<feature type="domain" description="HTH asnC-type" evidence="4">
    <location>
        <begin position="196"/>
        <end position="256"/>
    </location>
</feature>
<evidence type="ECO:0000256" key="3">
    <source>
        <dbReference type="ARBA" id="ARBA00023163"/>
    </source>
</evidence>
<name>A0A3N1D083_9ACTN</name>
<sequence>MQGSAISGFTFPIRLCHSGSVPPESVDEIDLALINALQVTPRADWSALGRALGVDPSTAARRWDRLHRAGLAWVTCVLGPALHGGYCMAYVEISCEPGAAEPVAVALSARAEVRYVYRLTGEHALLVVLGLLSPAELAGALEHLVEPLPGVRSVRAELRTAAYGEASRWRLRSLEPSQRQALGSPSPAAPPTPVAVDEIDRELYRLLHEDGRMTYAALADRASISEPTARRRLKRLLATGMLRPRCEVAQSVTGWPVTAVLRASAAPRDLDSAGRALATLPDVRSACALTGPRNLLLVVWLRSVEDLPRLEAQLTERAPGAVLADRAVCLRTLKQMGRLLDPDGRAVGATPPNTGPLTW</sequence>
<proteinExistence type="predicted"/>
<dbReference type="OrthoDB" id="4050641at2"/>
<dbReference type="PROSITE" id="PS50956">
    <property type="entry name" value="HTH_ASNC_2"/>
    <property type="match status" value="1"/>
</dbReference>
<keyword evidence="6" id="KW-1185">Reference proteome</keyword>
<dbReference type="SUPFAM" id="SSF54909">
    <property type="entry name" value="Dimeric alpha+beta barrel"/>
    <property type="match status" value="2"/>
</dbReference>
<dbReference type="Proteomes" id="UP000272400">
    <property type="component" value="Unassembled WGS sequence"/>
</dbReference>
<evidence type="ECO:0000256" key="2">
    <source>
        <dbReference type="ARBA" id="ARBA00023125"/>
    </source>
</evidence>
<evidence type="ECO:0000259" key="4">
    <source>
        <dbReference type="PROSITE" id="PS50956"/>
    </source>
</evidence>
<dbReference type="InterPro" id="IPR011008">
    <property type="entry name" value="Dimeric_a/b-barrel"/>
</dbReference>
<keyword evidence="3" id="KW-0804">Transcription</keyword>
<evidence type="ECO:0000313" key="5">
    <source>
        <dbReference type="EMBL" id="ROO86930.1"/>
    </source>
</evidence>
<dbReference type="PANTHER" id="PTHR30154:SF34">
    <property type="entry name" value="TRANSCRIPTIONAL REGULATOR AZLB"/>
    <property type="match status" value="1"/>
</dbReference>
<dbReference type="SMART" id="SM00344">
    <property type="entry name" value="HTH_ASNC"/>
    <property type="match status" value="2"/>
</dbReference>
<dbReference type="InterPro" id="IPR011991">
    <property type="entry name" value="ArsR-like_HTH"/>
</dbReference>
<dbReference type="PRINTS" id="PR00033">
    <property type="entry name" value="HTHASNC"/>
</dbReference>
<dbReference type="InterPro" id="IPR036390">
    <property type="entry name" value="WH_DNA-bd_sf"/>
</dbReference>
<dbReference type="InterPro" id="IPR036388">
    <property type="entry name" value="WH-like_DNA-bd_sf"/>
</dbReference>
<gene>
    <name evidence="5" type="ORF">EDD29_4516</name>
</gene>
<organism evidence="5 6">
    <name type="scientific">Actinocorallia herbida</name>
    <dbReference type="NCBI Taxonomy" id="58109"/>
    <lineage>
        <taxon>Bacteria</taxon>
        <taxon>Bacillati</taxon>
        <taxon>Actinomycetota</taxon>
        <taxon>Actinomycetes</taxon>
        <taxon>Streptosporangiales</taxon>
        <taxon>Thermomonosporaceae</taxon>
        <taxon>Actinocorallia</taxon>
    </lineage>
</organism>
<accession>A0A3N1D083</accession>
<dbReference type="PANTHER" id="PTHR30154">
    <property type="entry name" value="LEUCINE-RESPONSIVE REGULATORY PROTEIN"/>
    <property type="match status" value="1"/>
</dbReference>
<comment type="caution">
    <text evidence="5">The sequence shown here is derived from an EMBL/GenBank/DDBJ whole genome shotgun (WGS) entry which is preliminary data.</text>
</comment>
<dbReference type="CDD" id="cd00090">
    <property type="entry name" value="HTH_ARSR"/>
    <property type="match status" value="1"/>
</dbReference>
<dbReference type="Pfam" id="PF13404">
    <property type="entry name" value="HTH_AsnC-type"/>
    <property type="match status" value="2"/>
</dbReference>
<reference evidence="5 6" key="1">
    <citation type="submission" date="2018-11" db="EMBL/GenBank/DDBJ databases">
        <title>Sequencing the genomes of 1000 actinobacteria strains.</title>
        <authorList>
            <person name="Klenk H.-P."/>
        </authorList>
    </citation>
    <scope>NUCLEOTIDE SEQUENCE [LARGE SCALE GENOMIC DNA]</scope>
    <source>
        <strain evidence="5 6">DSM 44254</strain>
    </source>
</reference>
<dbReference type="InterPro" id="IPR019888">
    <property type="entry name" value="Tscrpt_reg_AsnC-like"/>
</dbReference>
<evidence type="ECO:0000313" key="6">
    <source>
        <dbReference type="Proteomes" id="UP000272400"/>
    </source>
</evidence>
<evidence type="ECO:0000256" key="1">
    <source>
        <dbReference type="ARBA" id="ARBA00023015"/>
    </source>
</evidence>
<dbReference type="Gene3D" id="1.10.10.10">
    <property type="entry name" value="Winged helix-like DNA-binding domain superfamily/Winged helix DNA-binding domain"/>
    <property type="match status" value="2"/>
</dbReference>
<dbReference type="Pfam" id="PF01037">
    <property type="entry name" value="AsnC_trans_reg"/>
    <property type="match status" value="1"/>
</dbReference>
<dbReference type="SUPFAM" id="SSF46785">
    <property type="entry name" value="Winged helix' DNA-binding domain"/>
    <property type="match status" value="2"/>
</dbReference>